<dbReference type="CDD" id="cd06558">
    <property type="entry name" value="crotonase-like"/>
    <property type="match status" value="1"/>
</dbReference>
<gene>
    <name evidence="7" type="ORF">DYB26_012326</name>
</gene>
<dbReference type="GO" id="GO:0006635">
    <property type="term" value="P:fatty acid beta-oxidation"/>
    <property type="evidence" value="ECO:0007669"/>
    <property type="project" value="UniProtKB-UniPathway"/>
</dbReference>
<evidence type="ECO:0000256" key="6">
    <source>
        <dbReference type="RuleBase" id="RU003707"/>
    </source>
</evidence>
<dbReference type="Pfam" id="PF00378">
    <property type="entry name" value="ECH_1"/>
    <property type="match status" value="1"/>
</dbReference>
<dbReference type="Gene3D" id="1.10.12.10">
    <property type="entry name" value="Lyase 2-enoyl-coa Hydratase, Chain A, domain 2"/>
    <property type="match status" value="1"/>
</dbReference>
<reference evidence="7 8" key="1">
    <citation type="submission" date="2018-08" db="EMBL/GenBank/DDBJ databases">
        <title>Aphanomyces genome sequencing and annotation.</title>
        <authorList>
            <person name="Minardi D."/>
            <person name="Oidtmann B."/>
            <person name="Van Der Giezen M."/>
            <person name="Studholme D.J."/>
        </authorList>
    </citation>
    <scope>NUCLEOTIDE SEQUENCE [LARGE SCALE GENOMIC DNA]</scope>
    <source>
        <strain evidence="7 8">FDL457</strain>
    </source>
</reference>
<dbReference type="UniPathway" id="UPA00659"/>
<evidence type="ECO:0000256" key="5">
    <source>
        <dbReference type="ARBA" id="ARBA00023235"/>
    </source>
</evidence>
<dbReference type="InterPro" id="IPR014748">
    <property type="entry name" value="Enoyl-CoA_hydra_C"/>
</dbReference>
<protein>
    <submittedName>
        <fullName evidence="7">Uncharacterized protein</fullName>
    </submittedName>
</protein>
<comment type="pathway">
    <text evidence="1">Lipid metabolism; fatty acid beta-oxidation.</text>
</comment>
<dbReference type="Gene3D" id="3.90.226.10">
    <property type="entry name" value="2-enoyl-CoA Hydratase, Chain A, domain 1"/>
    <property type="match status" value="1"/>
</dbReference>
<dbReference type="AlphaFoldDB" id="A0A3R6Z9P4"/>
<evidence type="ECO:0000313" key="7">
    <source>
        <dbReference type="EMBL" id="RHZ40334.1"/>
    </source>
</evidence>
<proteinExistence type="inferred from homology"/>
<evidence type="ECO:0000313" key="8">
    <source>
        <dbReference type="Proteomes" id="UP000286510"/>
    </source>
</evidence>
<accession>A0A3R6Z9P4</accession>
<evidence type="ECO:0000256" key="2">
    <source>
        <dbReference type="ARBA" id="ARBA00005254"/>
    </source>
</evidence>
<sequence length="362" mass="40094">MVSVCTGAQWGRCGLSECSWDADVTATHTRMAVRLVEFHDVVDKALIQSWIQPHVATPLHETRYDTLTITPSLADDLADSDPSIVNLRLNRPTKLNAFNMQMWSELESFFQQVEATPSVRAVVIRGEGRGFSSGMDLQVFAAMQEIMGTIPCNAKKRERLMQLIRRFQHIVSAPERSRVPVIAAVHGICWGGAVDFITACDLRVCDISADFSVKEIDLAIVADVGTLQRLPLLVGEQRAKELSYTGRSFFGTEAERIGYIAACFLATMYIPSSLQSCGRLVLEAHVDSSALFAHAATLAASIASKSPVTIRGIKKTIQYRRDHTTDDSLRQVEHWNAAMLQSEDLVEAFTAMTSKKTPQFRD</sequence>
<comment type="caution">
    <text evidence="7">The sequence shown here is derived from an EMBL/GenBank/DDBJ whole genome shotgun (WGS) entry which is preliminary data.</text>
</comment>
<dbReference type="PROSITE" id="PS00166">
    <property type="entry name" value="ENOYL_COA_HYDRATASE"/>
    <property type="match status" value="1"/>
</dbReference>
<keyword evidence="3" id="KW-0276">Fatty acid metabolism</keyword>
<dbReference type="InterPro" id="IPR018376">
    <property type="entry name" value="Enoyl-CoA_hyd/isom_CS"/>
</dbReference>
<dbReference type="InterPro" id="IPR029045">
    <property type="entry name" value="ClpP/crotonase-like_dom_sf"/>
</dbReference>
<dbReference type="VEuPathDB" id="FungiDB:H257_00472"/>
<dbReference type="FunFam" id="1.10.12.10:FF:000004">
    <property type="entry name" value="Delta3,5-delta2,4-dienoyl-CoA isomerase"/>
    <property type="match status" value="1"/>
</dbReference>
<dbReference type="InterPro" id="IPR045002">
    <property type="entry name" value="Ech1-like"/>
</dbReference>
<dbReference type="PANTHER" id="PTHR43149:SF1">
    <property type="entry name" value="DELTA(3,5)-DELTA(2,4)-DIENOYL-COA ISOMERASE, MITOCHONDRIAL"/>
    <property type="match status" value="1"/>
</dbReference>
<evidence type="ECO:0000256" key="1">
    <source>
        <dbReference type="ARBA" id="ARBA00005005"/>
    </source>
</evidence>
<dbReference type="Proteomes" id="UP000286510">
    <property type="component" value="Unassembled WGS sequence"/>
</dbReference>
<keyword evidence="4" id="KW-0443">Lipid metabolism</keyword>
<dbReference type="PANTHER" id="PTHR43149">
    <property type="entry name" value="ENOYL-COA HYDRATASE"/>
    <property type="match status" value="1"/>
</dbReference>
<organism evidence="7 8">
    <name type="scientific">Aphanomyces astaci</name>
    <name type="common">Crayfish plague agent</name>
    <dbReference type="NCBI Taxonomy" id="112090"/>
    <lineage>
        <taxon>Eukaryota</taxon>
        <taxon>Sar</taxon>
        <taxon>Stramenopiles</taxon>
        <taxon>Oomycota</taxon>
        <taxon>Saprolegniomycetes</taxon>
        <taxon>Saprolegniales</taxon>
        <taxon>Verrucalvaceae</taxon>
        <taxon>Aphanomyces</taxon>
    </lineage>
</organism>
<dbReference type="InterPro" id="IPR001753">
    <property type="entry name" value="Enoyl-CoA_hydra/iso"/>
</dbReference>
<keyword evidence="5" id="KW-0413">Isomerase</keyword>
<comment type="similarity">
    <text evidence="2 6">Belongs to the enoyl-CoA hydratase/isomerase family.</text>
</comment>
<name>A0A3R6Z9P4_APHAT</name>
<evidence type="ECO:0000256" key="3">
    <source>
        <dbReference type="ARBA" id="ARBA00022832"/>
    </source>
</evidence>
<evidence type="ECO:0000256" key="4">
    <source>
        <dbReference type="ARBA" id="ARBA00023098"/>
    </source>
</evidence>
<dbReference type="GO" id="GO:0051750">
    <property type="term" value="F:delta(3,5)-delta(2,4)-dienoyl-CoA isomerase activity"/>
    <property type="evidence" value="ECO:0007669"/>
    <property type="project" value="TreeGrafter"/>
</dbReference>
<dbReference type="EMBL" id="QUTF01006729">
    <property type="protein sequence ID" value="RHZ40334.1"/>
    <property type="molecule type" value="Genomic_DNA"/>
</dbReference>
<dbReference type="SUPFAM" id="SSF52096">
    <property type="entry name" value="ClpP/crotonase"/>
    <property type="match status" value="1"/>
</dbReference>